<evidence type="ECO:0000259" key="1">
    <source>
        <dbReference type="Pfam" id="PF13333"/>
    </source>
</evidence>
<evidence type="ECO:0000313" key="3">
    <source>
        <dbReference type="Proteomes" id="UP000463051"/>
    </source>
</evidence>
<reference evidence="2 3" key="1">
    <citation type="submission" date="2019-11" db="EMBL/GenBank/DDBJ databases">
        <title>Paenibacillus monticola sp. nov., a novel PGPR strain isolated from mountain sample in China.</title>
        <authorList>
            <person name="Zhao Q."/>
            <person name="Li H.-P."/>
            <person name="Zhang J.-L."/>
        </authorList>
    </citation>
    <scope>NUCLEOTIDE SEQUENCE [LARGE SCALE GENOMIC DNA]</scope>
    <source>
        <strain evidence="2 3">LC-T2</strain>
    </source>
</reference>
<dbReference type="AlphaFoldDB" id="A0A7X2H7X6"/>
<dbReference type="RefSeq" id="WP_420819759.1">
    <property type="nucleotide sequence ID" value="NZ_WJXB01000007.1"/>
</dbReference>
<feature type="domain" description="Integrase catalytic" evidence="1">
    <location>
        <begin position="2"/>
        <end position="39"/>
    </location>
</feature>
<keyword evidence="3" id="KW-1185">Reference proteome</keyword>
<gene>
    <name evidence="2" type="ORF">GJB61_19505</name>
</gene>
<sequence length="40" mass="5117">MENFFKILKTELLYIQTFVSMEDFIKQLHEYIHYYNLRRT</sequence>
<organism evidence="2 3">
    <name type="scientific">Paenibacillus monticola</name>
    <dbReference type="NCBI Taxonomy" id="2666075"/>
    <lineage>
        <taxon>Bacteria</taxon>
        <taxon>Bacillati</taxon>
        <taxon>Bacillota</taxon>
        <taxon>Bacilli</taxon>
        <taxon>Bacillales</taxon>
        <taxon>Paenibacillaceae</taxon>
        <taxon>Paenibacillus</taxon>
    </lineage>
</organism>
<proteinExistence type="predicted"/>
<dbReference type="GO" id="GO:0015074">
    <property type="term" value="P:DNA integration"/>
    <property type="evidence" value="ECO:0007669"/>
    <property type="project" value="InterPro"/>
</dbReference>
<dbReference type="EMBL" id="WJXB01000007">
    <property type="protein sequence ID" value="MRN55171.1"/>
    <property type="molecule type" value="Genomic_DNA"/>
</dbReference>
<evidence type="ECO:0000313" key="2">
    <source>
        <dbReference type="EMBL" id="MRN55171.1"/>
    </source>
</evidence>
<dbReference type="Pfam" id="PF13333">
    <property type="entry name" value="rve_2"/>
    <property type="match status" value="1"/>
</dbReference>
<accession>A0A7X2H7X6</accession>
<dbReference type="InterPro" id="IPR001584">
    <property type="entry name" value="Integrase_cat-core"/>
</dbReference>
<comment type="caution">
    <text evidence="2">The sequence shown here is derived from an EMBL/GenBank/DDBJ whole genome shotgun (WGS) entry which is preliminary data.</text>
</comment>
<dbReference type="Proteomes" id="UP000463051">
    <property type="component" value="Unassembled WGS sequence"/>
</dbReference>
<name>A0A7X2H7X6_9BACL</name>
<protein>
    <submittedName>
        <fullName evidence="2">IS3 family transposase</fullName>
    </submittedName>
</protein>